<dbReference type="Pfam" id="PF02518">
    <property type="entry name" value="HATPase_c"/>
    <property type="match status" value="1"/>
</dbReference>
<dbReference type="CDD" id="cd00088">
    <property type="entry name" value="HPT"/>
    <property type="match status" value="1"/>
</dbReference>
<keyword evidence="6" id="KW-0808">Transferase</keyword>
<dbReference type="InterPro" id="IPR036890">
    <property type="entry name" value="HATPase_C_sf"/>
</dbReference>
<dbReference type="GO" id="GO:0005737">
    <property type="term" value="C:cytoplasm"/>
    <property type="evidence" value="ECO:0007669"/>
    <property type="project" value="InterPro"/>
</dbReference>
<dbReference type="PROSITE" id="PS50109">
    <property type="entry name" value="HIS_KIN"/>
    <property type="match status" value="1"/>
</dbReference>
<protein>
    <recommendedName>
        <fullName evidence="3">Chemotaxis protein CheA</fullName>
        <ecNumber evidence="2">2.7.13.3</ecNumber>
    </recommendedName>
</protein>
<evidence type="ECO:0000259" key="17">
    <source>
        <dbReference type="PROSITE" id="PS50894"/>
    </source>
</evidence>
<proteinExistence type="predicted"/>
<evidence type="ECO:0000259" key="15">
    <source>
        <dbReference type="PROSITE" id="PS50109"/>
    </source>
</evidence>
<dbReference type="InterPro" id="IPR036061">
    <property type="entry name" value="CheW-like_dom_sf"/>
</dbReference>
<dbReference type="InterPro" id="IPR051315">
    <property type="entry name" value="Bact_Chemotaxis_CheA"/>
</dbReference>
<comment type="caution">
    <text evidence="18">The sequence shown here is derived from an EMBL/GenBank/DDBJ whole genome shotgun (WGS) entry which is preliminary data.</text>
</comment>
<evidence type="ECO:0000256" key="2">
    <source>
        <dbReference type="ARBA" id="ARBA00012438"/>
    </source>
</evidence>
<evidence type="ECO:0000256" key="5">
    <source>
        <dbReference type="ARBA" id="ARBA00022553"/>
    </source>
</evidence>
<dbReference type="InterPro" id="IPR004105">
    <property type="entry name" value="CheA-like_dim"/>
</dbReference>
<dbReference type="InterPro" id="IPR036097">
    <property type="entry name" value="HisK_dim/P_sf"/>
</dbReference>
<dbReference type="Gene3D" id="1.10.287.560">
    <property type="entry name" value="Histidine kinase CheA-like, homodimeric domain"/>
    <property type="match status" value="1"/>
</dbReference>
<feature type="region of interest" description="Disordered" evidence="14">
    <location>
        <begin position="208"/>
        <end position="227"/>
    </location>
</feature>
<dbReference type="InterPro" id="IPR005467">
    <property type="entry name" value="His_kinase_dom"/>
</dbReference>
<dbReference type="GO" id="GO:0005524">
    <property type="term" value="F:ATP binding"/>
    <property type="evidence" value="ECO:0007669"/>
    <property type="project" value="UniProtKB-KW"/>
</dbReference>
<evidence type="ECO:0000259" key="16">
    <source>
        <dbReference type="PROSITE" id="PS50851"/>
    </source>
</evidence>
<dbReference type="SMART" id="SM01231">
    <property type="entry name" value="H-kinase_dim"/>
    <property type="match status" value="1"/>
</dbReference>
<dbReference type="Gene3D" id="2.30.30.40">
    <property type="entry name" value="SH3 Domains"/>
    <property type="match status" value="1"/>
</dbReference>
<dbReference type="InterPro" id="IPR037006">
    <property type="entry name" value="CheA-like_homodim_sf"/>
</dbReference>
<dbReference type="SUPFAM" id="SSF50341">
    <property type="entry name" value="CheW-like"/>
    <property type="match status" value="1"/>
</dbReference>
<evidence type="ECO:0000313" key="18">
    <source>
        <dbReference type="EMBL" id="TGK87692.1"/>
    </source>
</evidence>
<dbReference type="EMBL" id="RQFK01000007">
    <property type="protein sequence ID" value="TGK87692.1"/>
    <property type="molecule type" value="Genomic_DNA"/>
</dbReference>
<feature type="domain" description="Histidine kinase" evidence="15">
    <location>
        <begin position="238"/>
        <end position="483"/>
    </location>
</feature>
<keyword evidence="8" id="KW-0418">Kinase</keyword>
<dbReference type="Gene3D" id="1.20.120.160">
    <property type="entry name" value="HPT domain"/>
    <property type="match status" value="1"/>
</dbReference>
<dbReference type="EC" id="2.7.13.3" evidence="2"/>
<organism evidence="18 19">
    <name type="scientific">Leptospira noumeaensis</name>
    <dbReference type="NCBI Taxonomy" id="2484964"/>
    <lineage>
        <taxon>Bacteria</taxon>
        <taxon>Pseudomonadati</taxon>
        <taxon>Spirochaetota</taxon>
        <taxon>Spirochaetia</taxon>
        <taxon>Leptospirales</taxon>
        <taxon>Leptospiraceae</taxon>
        <taxon>Leptospira</taxon>
    </lineage>
</organism>
<sequence>MGREQLLLDFIPEGFELIEVCESAILSIEEINDRSGDYDEELINNLFRAVHTFKGSSGLLKLESLVKISHEAETLMDILRKEKLLPDEDICQVLINTCDQLRRLLQKVDETKSNPELDEESETIIEVLKREIKQLMQNTNVSEAEVKTSEPKKKSYEIFGEESENVSAASVIKKPAFEIFGESSTPTPPQSEEVKNPEILKPQINTEKQLQDSVTQTKTPIDKDGMNAPTAVHKKEIKVANEKLDALMDLVGELVIAESNVTQHPMLKSLRNEDFNSSINRLRKIVLDLQEVALSTRMIPISGVFHKMSRLIRDLQKKANKKVALYISGEETEIDKSIVDLIADPIIHILRNSIDHGIENTEERLLSNKPEVGSIQLSAKQSVNEVWVMIRDDGRGLNREKIIKKSIERGILSGDTDQLSDKEVYNLIFVPGLSTAESVTDISGRGVGMDIVRQNVERMGGKIEIHSRYGMGTSFILRIPLSLGIMEGTVVRIGFKFFTIQTTELREFISLRDREEIPLEDNQKVIDVRGVFIPIFDINQILNHREEIPYDGLDPLMIVLEYEKKLIGIRVDEIIGNQNVVIKPLQGILEEANGVNGFTILGSGNVSLILDVKSIFQKMQRID</sequence>
<evidence type="ECO:0000256" key="11">
    <source>
        <dbReference type="ARBA" id="ARBA00035100"/>
    </source>
</evidence>
<comment type="function">
    <text evidence="11">Involved in the transmission of sensory signals from the chemoreceptors to the flagellar motors. CheA is autophosphorylated; it can transfer its phosphate group to either CheB or CheY.</text>
</comment>
<dbReference type="Gene3D" id="3.30.565.10">
    <property type="entry name" value="Histidine kinase-like ATPase, C-terminal domain"/>
    <property type="match status" value="1"/>
</dbReference>
<keyword evidence="13" id="KW-0175">Coiled coil</keyword>
<dbReference type="RefSeq" id="WP_135599723.1">
    <property type="nucleotide sequence ID" value="NZ_RQFK01000007.1"/>
</dbReference>
<feature type="modified residue" description="Phosphohistidine" evidence="12">
    <location>
        <position position="51"/>
    </location>
</feature>
<evidence type="ECO:0000256" key="13">
    <source>
        <dbReference type="SAM" id="Coils"/>
    </source>
</evidence>
<evidence type="ECO:0000256" key="4">
    <source>
        <dbReference type="ARBA" id="ARBA00022500"/>
    </source>
</evidence>
<evidence type="ECO:0000256" key="7">
    <source>
        <dbReference type="ARBA" id="ARBA00022741"/>
    </source>
</evidence>
<dbReference type="InterPro" id="IPR008207">
    <property type="entry name" value="Sig_transdc_His_kin_Hpt_dom"/>
</dbReference>
<evidence type="ECO:0000256" key="8">
    <source>
        <dbReference type="ARBA" id="ARBA00022777"/>
    </source>
</evidence>
<keyword evidence="4" id="KW-0145">Chemotaxis</keyword>
<evidence type="ECO:0000256" key="3">
    <source>
        <dbReference type="ARBA" id="ARBA00021495"/>
    </source>
</evidence>
<evidence type="ECO:0000256" key="1">
    <source>
        <dbReference type="ARBA" id="ARBA00000085"/>
    </source>
</evidence>
<dbReference type="InterPro" id="IPR002545">
    <property type="entry name" value="CheW-lke_dom"/>
</dbReference>
<name>A0A4R9IGZ5_9LEPT</name>
<dbReference type="Pfam" id="PF01627">
    <property type="entry name" value="Hpt"/>
    <property type="match status" value="1"/>
</dbReference>
<dbReference type="GO" id="GO:0000155">
    <property type="term" value="F:phosphorelay sensor kinase activity"/>
    <property type="evidence" value="ECO:0007669"/>
    <property type="project" value="InterPro"/>
</dbReference>
<dbReference type="SMART" id="SM00387">
    <property type="entry name" value="HATPase_c"/>
    <property type="match status" value="1"/>
</dbReference>
<dbReference type="PANTHER" id="PTHR43395">
    <property type="entry name" value="SENSOR HISTIDINE KINASE CHEA"/>
    <property type="match status" value="1"/>
</dbReference>
<comment type="catalytic activity">
    <reaction evidence="1">
        <text>ATP + protein L-histidine = ADP + protein N-phospho-L-histidine.</text>
        <dbReference type="EC" id="2.7.13.3"/>
    </reaction>
</comment>
<gene>
    <name evidence="18" type="ORF">EHQ24_00265</name>
</gene>
<evidence type="ECO:0000256" key="9">
    <source>
        <dbReference type="ARBA" id="ARBA00022840"/>
    </source>
</evidence>
<dbReference type="OrthoDB" id="9803176at2"/>
<keyword evidence="9" id="KW-0067">ATP-binding</keyword>
<dbReference type="InterPro" id="IPR004358">
    <property type="entry name" value="Sig_transdc_His_kin-like_C"/>
</dbReference>
<dbReference type="AlphaFoldDB" id="A0A4R9IGZ5"/>
<evidence type="ECO:0000256" key="6">
    <source>
        <dbReference type="ARBA" id="ARBA00022679"/>
    </source>
</evidence>
<feature type="domain" description="CheW-like" evidence="16">
    <location>
        <begin position="485"/>
        <end position="621"/>
    </location>
</feature>
<dbReference type="SUPFAM" id="SSF47226">
    <property type="entry name" value="Histidine-containing phosphotransfer domain, HPT domain"/>
    <property type="match status" value="1"/>
</dbReference>
<dbReference type="InterPro" id="IPR036641">
    <property type="entry name" value="HPT_dom_sf"/>
</dbReference>
<evidence type="ECO:0000256" key="14">
    <source>
        <dbReference type="SAM" id="MobiDB-lite"/>
    </source>
</evidence>
<feature type="domain" description="HPt" evidence="17">
    <location>
        <begin position="1"/>
        <end position="108"/>
    </location>
</feature>
<feature type="coiled-coil region" evidence="13">
    <location>
        <begin position="118"/>
        <end position="145"/>
    </location>
</feature>
<keyword evidence="7" id="KW-0547">Nucleotide-binding</keyword>
<dbReference type="Pfam" id="PF01584">
    <property type="entry name" value="CheW"/>
    <property type="match status" value="1"/>
</dbReference>
<accession>A0A4R9IGZ5</accession>
<dbReference type="SMART" id="SM00260">
    <property type="entry name" value="CheW"/>
    <property type="match status" value="1"/>
</dbReference>
<evidence type="ECO:0000256" key="12">
    <source>
        <dbReference type="PROSITE-ProRule" id="PRU00110"/>
    </source>
</evidence>
<dbReference type="PROSITE" id="PS50851">
    <property type="entry name" value="CHEW"/>
    <property type="match status" value="1"/>
</dbReference>
<dbReference type="PROSITE" id="PS50894">
    <property type="entry name" value="HPT"/>
    <property type="match status" value="1"/>
</dbReference>
<evidence type="ECO:0000313" key="19">
    <source>
        <dbReference type="Proteomes" id="UP000298009"/>
    </source>
</evidence>
<dbReference type="Proteomes" id="UP000298009">
    <property type="component" value="Unassembled WGS sequence"/>
</dbReference>
<dbReference type="SUPFAM" id="SSF47384">
    <property type="entry name" value="Homodimeric domain of signal transducing histidine kinase"/>
    <property type="match status" value="1"/>
</dbReference>
<dbReference type="FunFam" id="3.30.565.10:FF:000016">
    <property type="entry name" value="Chemotaxis protein CheA, putative"/>
    <property type="match status" value="1"/>
</dbReference>
<keyword evidence="19" id="KW-1185">Reference proteome</keyword>
<keyword evidence="5 12" id="KW-0597">Phosphoprotein</keyword>
<dbReference type="PANTHER" id="PTHR43395:SF10">
    <property type="entry name" value="CHEMOTAXIS PROTEIN CHEA"/>
    <property type="match status" value="1"/>
</dbReference>
<evidence type="ECO:0000256" key="10">
    <source>
        <dbReference type="ARBA" id="ARBA00023012"/>
    </source>
</evidence>
<dbReference type="PRINTS" id="PR00344">
    <property type="entry name" value="BCTRLSENSOR"/>
</dbReference>
<dbReference type="GO" id="GO:0006935">
    <property type="term" value="P:chemotaxis"/>
    <property type="evidence" value="ECO:0007669"/>
    <property type="project" value="UniProtKB-KW"/>
</dbReference>
<dbReference type="SMART" id="SM00073">
    <property type="entry name" value="HPT"/>
    <property type="match status" value="1"/>
</dbReference>
<dbReference type="Pfam" id="PF02895">
    <property type="entry name" value="H-kinase_dim"/>
    <property type="match status" value="1"/>
</dbReference>
<dbReference type="SUPFAM" id="SSF55874">
    <property type="entry name" value="ATPase domain of HSP90 chaperone/DNA topoisomerase II/histidine kinase"/>
    <property type="match status" value="1"/>
</dbReference>
<dbReference type="InterPro" id="IPR003594">
    <property type="entry name" value="HATPase_dom"/>
</dbReference>
<keyword evidence="10" id="KW-0902">Two-component regulatory system</keyword>
<reference evidence="18" key="1">
    <citation type="journal article" date="2019" name="PLoS Negl. Trop. Dis.">
        <title>Revisiting the worldwide diversity of Leptospira species in the environment.</title>
        <authorList>
            <person name="Vincent A.T."/>
            <person name="Schiettekatte O."/>
            <person name="Bourhy P."/>
            <person name="Veyrier F.J."/>
            <person name="Picardeau M."/>
        </authorList>
    </citation>
    <scope>NUCLEOTIDE SEQUENCE [LARGE SCALE GENOMIC DNA]</scope>
    <source>
        <strain evidence="18">201800287</strain>
    </source>
</reference>
<feature type="compositionally biased region" description="Polar residues" evidence="14">
    <location>
        <begin position="208"/>
        <end position="219"/>
    </location>
</feature>